<proteinExistence type="inferred from homology"/>
<dbReference type="PROSITE" id="PS00101">
    <property type="entry name" value="HEXAPEP_TRANSFERASES"/>
    <property type="match status" value="1"/>
</dbReference>
<dbReference type="AlphaFoldDB" id="A0A9D2DER0"/>
<gene>
    <name evidence="5" type="ORF">H9816_07290</name>
</gene>
<reference evidence="5" key="2">
    <citation type="submission" date="2021-04" db="EMBL/GenBank/DDBJ databases">
        <authorList>
            <person name="Gilroy R."/>
        </authorList>
    </citation>
    <scope>NUCLEOTIDE SEQUENCE</scope>
    <source>
        <strain evidence="5">ChiHjej11B10-19426</strain>
    </source>
</reference>
<dbReference type="Pfam" id="PF14602">
    <property type="entry name" value="Hexapep_2"/>
    <property type="match status" value="1"/>
</dbReference>
<organism evidence="5 6">
    <name type="scientific">Candidatus Tidjanibacter faecipullorum</name>
    <dbReference type="NCBI Taxonomy" id="2838766"/>
    <lineage>
        <taxon>Bacteria</taxon>
        <taxon>Pseudomonadati</taxon>
        <taxon>Bacteroidota</taxon>
        <taxon>Bacteroidia</taxon>
        <taxon>Bacteroidales</taxon>
        <taxon>Rikenellaceae</taxon>
        <taxon>Tidjanibacter</taxon>
    </lineage>
</organism>
<keyword evidence="4" id="KW-0012">Acyltransferase</keyword>
<dbReference type="InterPro" id="IPR051159">
    <property type="entry name" value="Hexapeptide_acetyltransf"/>
</dbReference>
<accession>A0A9D2DER0</accession>
<evidence type="ECO:0000256" key="2">
    <source>
        <dbReference type="ARBA" id="ARBA00022679"/>
    </source>
</evidence>
<dbReference type="InterPro" id="IPR001451">
    <property type="entry name" value="Hexapep"/>
</dbReference>
<sequence>MTLEQFLQYVHTRGPLKGPEIGRFMNEMSDEARRITFRLNAAYHTPEEVRALLSELFGRPVDDTLRVFPPFYTDFGKNITLGREVFINACCHFQDHGGVTIGDRCQIGHNVVFATLNHGLAPEDRQTTYPAPIVLGRNVWVGSNATILSGVTIGDNAVVAAGAVVTKDVPADTIVGGVPARPIRRIDAVR</sequence>
<evidence type="ECO:0000313" key="6">
    <source>
        <dbReference type="Proteomes" id="UP000824014"/>
    </source>
</evidence>
<dbReference type="GO" id="GO:0008374">
    <property type="term" value="F:O-acyltransferase activity"/>
    <property type="evidence" value="ECO:0007669"/>
    <property type="project" value="TreeGrafter"/>
</dbReference>
<evidence type="ECO:0000256" key="1">
    <source>
        <dbReference type="ARBA" id="ARBA00007274"/>
    </source>
</evidence>
<evidence type="ECO:0000256" key="3">
    <source>
        <dbReference type="ARBA" id="ARBA00022737"/>
    </source>
</evidence>
<keyword evidence="3" id="KW-0677">Repeat</keyword>
<dbReference type="SUPFAM" id="SSF51161">
    <property type="entry name" value="Trimeric LpxA-like enzymes"/>
    <property type="match status" value="1"/>
</dbReference>
<dbReference type="Gene3D" id="2.160.10.10">
    <property type="entry name" value="Hexapeptide repeat proteins"/>
    <property type="match status" value="1"/>
</dbReference>
<dbReference type="Pfam" id="PF00132">
    <property type="entry name" value="Hexapep"/>
    <property type="match status" value="1"/>
</dbReference>
<dbReference type="PANTHER" id="PTHR23416">
    <property type="entry name" value="SIALIC ACID SYNTHASE-RELATED"/>
    <property type="match status" value="1"/>
</dbReference>
<evidence type="ECO:0000256" key="4">
    <source>
        <dbReference type="ARBA" id="ARBA00023315"/>
    </source>
</evidence>
<dbReference type="InterPro" id="IPR018357">
    <property type="entry name" value="Hexapep_transf_CS"/>
</dbReference>
<dbReference type="PANTHER" id="PTHR23416:SF23">
    <property type="entry name" value="ACETYLTRANSFERASE C18B11.09C-RELATED"/>
    <property type="match status" value="1"/>
</dbReference>
<protein>
    <submittedName>
        <fullName evidence="5">Sugar O-acetyltransferase</fullName>
    </submittedName>
</protein>
<comment type="similarity">
    <text evidence="1">Belongs to the transferase hexapeptide repeat family.</text>
</comment>
<dbReference type="InterPro" id="IPR011004">
    <property type="entry name" value="Trimer_LpxA-like_sf"/>
</dbReference>
<dbReference type="Proteomes" id="UP000824014">
    <property type="component" value="Unassembled WGS sequence"/>
</dbReference>
<keyword evidence="2" id="KW-0808">Transferase</keyword>
<dbReference type="EMBL" id="DXCC01000027">
    <property type="protein sequence ID" value="HIZ15695.1"/>
    <property type="molecule type" value="Genomic_DNA"/>
</dbReference>
<reference evidence="5" key="1">
    <citation type="journal article" date="2021" name="PeerJ">
        <title>Extensive microbial diversity within the chicken gut microbiome revealed by metagenomics and culture.</title>
        <authorList>
            <person name="Gilroy R."/>
            <person name="Ravi A."/>
            <person name="Getino M."/>
            <person name="Pursley I."/>
            <person name="Horton D.L."/>
            <person name="Alikhan N.F."/>
            <person name="Baker D."/>
            <person name="Gharbi K."/>
            <person name="Hall N."/>
            <person name="Watson M."/>
            <person name="Adriaenssens E.M."/>
            <person name="Foster-Nyarko E."/>
            <person name="Jarju S."/>
            <person name="Secka A."/>
            <person name="Antonio M."/>
            <person name="Oren A."/>
            <person name="Chaudhuri R.R."/>
            <person name="La Ragione R."/>
            <person name="Hildebrand F."/>
            <person name="Pallen M.J."/>
        </authorList>
    </citation>
    <scope>NUCLEOTIDE SEQUENCE</scope>
    <source>
        <strain evidence="5">ChiHjej11B10-19426</strain>
    </source>
</reference>
<evidence type="ECO:0000313" key="5">
    <source>
        <dbReference type="EMBL" id="HIZ15695.1"/>
    </source>
</evidence>
<comment type="caution">
    <text evidence="5">The sequence shown here is derived from an EMBL/GenBank/DDBJ whole genome shotgun (WGS) entry which is preliminary data.</text>
</comment>
<name>A0A9D2DER0_9BACT</name>